<evidence type="ECO:0000256" key="1">
    <source>
        <dbReference type="SAM" id="MobiDB-lite"/>
    </source>
</evidence>
<feature type="compositionally biased region" description="Polar residues" evidence="1">
    <location>
        <begin position="15"/>
        <end position="26"/>
    </location>
</feature>
<gene>
    <name evidence="2" type="ORF">FHG12_01885</name>
</gene>
<reference evidence="2 3" key="1">
    <citation type="submission" date="2019-06" db="EMBL/GenBank/DDBJ databases">
        <authorList>
            <person name="Srinivasan S."/>
        </authorList>
    </citation>
    <scope>NUCLEOTIDE SEQUENCE [LARGE SCALE GENOMIC DNA]</scope>
    <source>
        <strain evidence="2 3">17J68-5</strain>
    </source>
</reference>
<evidence type="ECO:0000313" key="2">
    <source>
        <dbReference type="EMBL" id="QDA62426.1"/>
    </source>
</evidence>
<keyword evidence="3" id="KW-1185">Reference proteome</keyword>
<proteinExistence type="predicted"/>
<dbReference type="KEGG" id="hyj:FHG12_01885"/>
<evidence type="ECO:0000313" key="3">
    <source>
        <dbReference type="Proteomes" id="UP000305398"/>
    </source>
</evidence>
<organism evidence="2 3">
    <name type="scientific">Hymenobacter jejuensis</name>
    <dbReference type="NCBI Taxonomy" id="2502781"/>
    <lineage>
        <taxon>Bacteria</taxon>
        <taxon>Pseudomonadati</taxon>
        <taxon>Bacteroidota</taxon>
        <taxon>Cytophagia</taxon>
        <taxon>Cytophagales</taxon>
        <taxon>Hymenobacteraceae</taxon>
        <taxon>Hymenobacter</taxon>
    </lineage>
</organism>
<dbReference type="OrthoDB" id="9765957at2"/>
<dbReference type="AlphaFoldDB" id="A0A5B8A6S3"/>
<dbReference type="Proteomes" id="UP000305398">
    <property type="component" value="Chromosome"/>
</dbReference>
<accession>A0A5B8A6S3</accession>
<protein>
    <submittedName>
        <fullName evidence="2">Uncharacterized protein</fullName>
    </submittedName>
</protein>
<sequence length="272" mass="27511">MWGQTDGKGDGVLGTSKSGNGVHGKSTSSFGVLGESVSGRGVVAISDTDYGLRAASRTSAGIRGSSVEGRGVEGWATKAEGVVGISTTGNGVWGQTDGAGIGVLGSSKSGVGVYGKGGRLAGFFEGNVEVTGDITMSNADCAEDFDLAEAAEPGTVMVLGDEGALYQSHKPYDKRVAGVVSGAGAFKPGLVLDRQPQHSPQRQPIALLGKVYCKVDAREAAIEVGDLLTTSDLPGHAMKAAEPGKAFGAVIGKALRPLREGQGLIPILIALQ</sequence>
<dbReference type="EMBL" id="CP040896">
    <property type="protein sequence ID" value="QDA62426.1"/>
    <property type="molecule type" value="Genomic_DNA"/>
</dbReference>
<feature type="region of interest" description="Disordered" evidence="1">
    <location>
        <begin position="1"/>
        <end position="26"/>
    </location>
</feature>
<name>A0A5B8A6S3_9BACT</name>